<dbReference type="RefSeq" id="WP_074538120.1">
    <property type="nucleotide sequence ID" value="NZ_FNBD01000004.1"/>
</dbReference>
<dbReference type="Pfam" id="PF25967">
    <property type="entry name" value="RND-MFP_C"/>
    <property type="match status" value="1"/>
</dbReference>
<dbReference type="Gene3D" id="2.40.420.20">
    <property type="match status" value="1"/>
</dbReference>
<dbReference type="SUPFAM" id="SSF111369">
    <property type="entry name" value="HlyD-like secretion proteins"/>
    <property type="match status" value="1"/>
</dbReference>
<dbReference type="GO" id="GO:0015562">
    <property type="term" value="F:efflux transmembrane transporter activity"/>
    <property type="evidence" value="ECO:0007669"/>
    <property type="project" value="TreeGrafter"/>
</dbReference>
<dbReference type="Gene3D" id="2.40.50.100">
    <property type="match status" value="1"/>
</dbReference>
<feature type="region of interest" description="Disordered" evidence="4">
    <location>
        <begin position="385"/>
        <end position="412"/>
    </location>
</feature>
<comment type="subcellular location">
    <subcellularLocation>
        <location evidence="1">Cell envelope</location>
    </subcellularLocation>
</comment>
<dbReference type="AlphaFoldDB" id="A0A1G7GBP6"/>
<evidence type="ECO:0000259" key="7">
    <source>
        <dbReference type="Pfam" id="PF25990"/>
    </source>
</evidence>
<feature type="domain" description="Multidrug resistance protein MdtA-like C-terminal permuted SH3" evidence="6">
    <location>
        <begin position="335"/>
        <end position="377"/>
    </location>
</feature>
<sequence>MKNNKTKKWIGAAVVIALGLGSYFFFFAGTGNAEVQVLTVPAKTGNVTTMVTATGTIEPVKQVDVGTQVSGVVEKIYVDYNSIVTEGQLIAELDKTTLKSTLIKQQANYNKSVNDRNYQKTIYDRQKVLYDNQVISKSDYDEALYNYEVAKNTVSETYSDYQNAKTNLSYANIYSPINGVVLSRDVDEGQTVAASYSTPNLFTIAKDLTEMQVEAAVDEADIGQVKEGQRVSFTVDAYQGEEFEGTVTQVRLNPTTTSNVVTYTVVIKADNPDLKLKPGLTATISIYTVELKDVLTVEAKAINFKPNQELMAAYQAQGGQENAAPPAAKDRVMPDEDSTILWVNDNGNLKPKKVSLGVSDGVNVEIIEGISANDEVVYQMKSIAAGSQSGANSGDSESPFMPSKPPGGGGPR</sequence>
<evidence type="ECO:0000259" key="5">
    <source>
        <dbReference type="Pfam" id="PF25917"/>
    </source>
</evidence>
<keyword evidence="9" id="KW-1185">Reference proteome</keyword>
<dbReference type="InterPro" id="IPR058625">
    <property type="entry name" value="MdtA-like_BSH"/>
</dbReference>
<evidence type="ECO:0000256" key="2">
    <source>
        <dbReference type="ARBA" id="ARBA00009477"/>
    </source>
</evidence>
<reference evidence="9" key="1">
    <citation type="submission" date="2016-10" db="EMBL/GenBank/DDBJ databases">
        <authorList>
            <person name="Varghese N."/>
            <person name="Submissions S."/>
        </authorList>
    </citation>
    <scope>NUCLEOTIDE SEQUENCE [LARGE SCALE GENOMIC DNA]</scope>
    <source>
        <strain evidence="9">DSM 24729</strain>
    </source>
</reference>
<dbReference type="Pfam" id="PF25917">
    <property type="entry name" value="BSH_RND"/>
    <property type="match status" value="1"/>
</dbReference>
<dbReference type="InterPro" id="IPR006143">
    <property type="entry name" value="RND_pump_MFP"/>
</dbReference>
<gene>
    <name evidence="8" type="ORF">SAMN04487992_104269</name>
</gene>
<dbReference type="InterPro" id="IPR058627">
    <property type="entry name" value="MdtA-like_C"/>
</dbReference>
<dbReference type="Pfam" id="PF25990">
    <property type="entry name" value="Beta-barrel_YknX"/>
    <property type="match status" value="1"/>
</dbReference>
<keyword evidence="3" id="KW-0813">Transport</keyword>
<dbReference type="Gene3D" id="2.40.30.170">
    <property type="match status" value="1"/>
</dbReference>
<dbReference type="PANTHER" id="PTHR30469">
    <property type="entry name" value="MULTIDRUG RESISTANCE PROTEIN MDTA"/>
    <property type="match status" value="1"/>
</dbReference>
<evidence type="ECO:0000313" key="8">
    <source>
        <dbReference type="EMBL" id="SDE85531.1"/>
    </source>
</evidence>
<name>A0A1G7GBP6_9FLAO</name>
<dbReference type="GO" id="GO:1990281">
    <property type="term" value="C:efflux pump complex"/>
    <property type="evidence" value="ECO:0007669"/>
    <property type="project" value="TreeGrafter"/>
</dbReference>
<dbReference type="NCBIfam" id="TIGR01730">
    <property type="entry name" value="RND_mfp"/>
    <property type="match status" value="1"/>
</dbReference>
<feature type="domain" description="YknX-like beta-barrel" evidence="7">
    <location>
        <begin position="211"/>
        <end position="286"/>
    </location>
</feature>
<dbReference type="FunFam" id="2.40.30.170:FF:000010">
    <property type="entry name" value="Efflux RND transporter periplasmic adaptor subunit"/>
    <property type="match status" value="1"/>
</dbReference>
<evidence type="ECO:0000313" key="9">
    <source>
        <dbReference type="Proteomes" id="UP000182114"/>
    </source>
</evidence>
<evidence type="ECO:0000256" key="1">
    <source>
        <dbReference type="ARBA" id="ARBA00004196"/>
    </source>
</evidence>
<evidence type="ECO:0000256" key="3">
    <source>
        <dbReference type="ARBA" id="ARBA00022448"/>
    </source>
</evidence>
<evidence type="ECO:0000256" key="4">
    <source>
        <dbReference type="SAM" id="MobiDB-lite"/>
    </source>
</evidence>
<comment type="similarity">
    <text evidence="2">Belongs to the membrane fusion protein (MFP) (TC 8.A.1) family.</text>
</comment>
<organism evidence="8 9">
    <name type="scientific">Cellulophaga baltica</name>
    <dbReference type="NCBI Taxonomy" id="76594"/>
    <lineage>
        <taxon>Bacteria</taxon>
        <taxon>Pseudomonadati</taxon>
        <taxon>Bacteroidota</taxon>
        <taxon>Flavobacteriia</taxon>
        <taxon>Flavobacteriales</taxon>
        <taxon>Flavobacteriaceae</taxon>
        <taxon>Cellulophaga</taxon>
    </lineage>
</organism>
<dbReference type="Gene3D" id="1.10.287.470">
    <property type="entry name" value="Helix hairpin bin"/>
    <property type="match status" value="1"/>
</dbReference>
<dbReference type="EMBL" id="FNBD01000004">
    <property type="protein sequence ID" value="SDE85531.1"/>
    <property type="molecule type" value="Genomic_DNA"/>
</dbReference>
<dbReference type="InterPro" id="IPR058636">
    <property type="entry name" value="Beta-barrel_YknX"/>
</dbReference>
<feature type="compositionally biased region" description="Polar residues" evidence="4">
    <location>
        <begin position="385"/>
        <end position="396"/>
    </location>
</feature>
<dbReference type="PANTHER" id="PTHR30469:SF33">
    <property type="entry name" value="SLR1207 PROTEIN"/>
    <property type="match status" value="1"/>
</dbReference>
<protein>
    <submittedName>
        <fullName evidence="8">HlyD family secretion protein</fullName>
    </submittedName>
</protein>
<dbReference type="Proteomes" id="UP000182114">
    <property type="component" value="Unassembled WGS sequence"/>
</dbReference>
<evidence type="ECO:0000259" key="6">
    <source>
        <dbReference type="Pfam" id="PF25967"/>
    </source>
</evidence>
<accession>A0A1G7GBP6</accession>
<feature type="domain" description="Multidrug resistance protein MdtA-like barrel-sandwich hybrid" evidence="5">
    <location>
        <begin position="62"/>
        <end position="201"/>
    </location>
</feature>
<proteinExistence type="inferred from homology"/>